<gene>
    <name evidence="4" type="primary">rplM</name>
    <name evidence="5" type="ORF">A2373_00970</name>
</gene>
<evidence type="ECO:0000256" key="1">
    <source>
        <dbReference type="ARBA" id="ARBA00006227"/>
    </source>
</evidence>
<dbReference type="GO" id="GO:0003735">
    <property type="term" value="F:structural constituent of ribosome"/>
    <property type="evidence" value="ECO:0007669"/>
    <property type="project" value="InterPro"/>
</dbReference>
<dbReference type="AlphaFoldDB" id="A0A1F6NGC0"/>
<comment type="function">
    <text evidence="4">This protein is one of the early assembly proteins of the 50S ribosomal subunit, although it is not seen to bind rRNA by itself. It is important during the early stages of 50S assembly.</text>
</comment>
<dbReference type="SUPFAM" id="SSF52161">
    <property type="entry name" value="Ribosomal protein L13"/>
    <property type="match status" value="1"/>
</dbReference>
<dbReference type="GO" id="GO:0017148">
    <property type="term" value="P:negative regulation of translation"/>
    <property type="evidence" value="ECO:0007669"/>
    <property type="project" value="TreeGrafter"/>
</dbReference>
<proteinExistence type="inferred from homology"/>
<dbReference type="HAMAP" id="MF_01366">
    <property type="entry name" value="Ribosomal_uL13"/>
    <property type="match status" value="1"/>
</dbReference>
<evidence type="ECO:0000313" key="6">
    <source>
        <dbReference type="Proteomes" id="UP000176300"/>
    </source>
</evidence>
<evidence type="ECO:0000256" key="4">
    <source>
        <dbReference type="HAMAP-Rule" id="MF_01366"/>
    </source>
</evidence>
<sequence length="132" mass="14773">MTKEKTTKKTKPALVKPACIRHEIDAAGRAAGRVATEVAMILRGKNKPTFSPHIDGGDCVTVNNASQLKFTGKKLVQKDYHHHTMHPGGIRTKSMKKVFLENPAEVIRKAVYGMLPKNRLRDEMMKRLKINA</sequence>
<dbReference type="InterPro" id="IPR005823">
    <property type="entry name" value="Ribosomal_uL13_bac-type"/>
</dbReference>
<dbReference type="InterPro" id="IPR036899">
    <property type="entry name" value="Ribosomal_uL13_sf"/>
</dbReference>
<dbReference type="InterPro" id="IPR005822">
    <property type="entry name" value="Ribosomal_uL13"/>
</dbReference>
<evidence type="ECO:0000313" key="5">
    <source>
        <dbReference type="EMBL" id="OGH82793.1"/>
    </source>
</evidence>
<protein>
    <recommendedName>
        <fullName evidence="4">Large ribosomal subunit protein uL13</fullName>
    </recommendedName>
</protein>
<dbReference type="PANTHER" id="PTHR11545">
    <property type="entry name" value="RIBOSOMAL PROTEIN L13"/>
    <property type="match status" value="1"/>
</dbReference>
<evidence type="ECO:0000256" key="3">
    <source>
        <dbReference type="ARBA" id="ARBA00023274"/>
    </source>
</evidence>
<dbReference type="EMBL" id="MFQS01000028">
    <property type="protein sequence ID" value="OGH82793.1"/>
    <property type="molecule type" value="Genomic_DNA"/>
</dbReference>
<dbReference type="GO" id="GO:0005840">
    <property type="term" value="C:ribosome"/>
    <property type="evidence" value="ECO:0007669"/>
    <property type="project" value="UniProtKB-KW"/>
</dbReference>
<organism evidence="5 6">
    <name type="scientific">Candidatus Magasanikbacteria bacterium RIFOXYB1_FULL_40_15</name>
    <dbReference type="NCBI Taxonomy" id="1798697"/>
    <lineage>
        <taxon>Bacteria</taxon>
        <taxon>Candidatus Magasanikiibacteriota</taxon>
    </lineage>
</organism>
<dbReference type="Pfam" id="PF00572">
    <property type="entry name" value="Ribosomal_L13"/>
    <property type="match status" value="1"/>
</dbReference>
<dbReference type="Gene3D" id="3.90.1180.10">
    <property type="entry name" value="Ribosomal protein L13"/>
    <property type="match status" value="1"/>
</dbReference>
<evidence type="ECO:0000256" key="2">
    <source>
        <dbReference type="ARBA" id="ARBA00022980"/>
    </source>
</evidence>
<keyword evidence="3 4" id="KW-0687">Ribonucleoprotein</keyword>
<comment type="similarity">
    <text evidence="1 4">Belongs to the universal ribosomal protein uL13 family.</text>
</comment>
<reference evidence="5 6" key="1">
    <citation type="journal article" date="2016" name="Nat. Commun.">
        <title>Thousands of microbial genomes shed light on interconnected biogeochemical processes in an aquifer system.</title>
        <authorList>
            <person name="Anantharaman K."/>
            <person name="Brown C.T."/>
            <person name="Hug L.A."/>
            <person name="Sharon I."/>
            <person name="Castelle C.J."/>
            <person name="Probst A.J."/>
            <person name="Thomas B.C."/>
            <person name="Singh A."/>
            <person name="Wilkins M.J."/>
            <person name="Karaoz U."/>
            <person name="Brodie E.L."/>
            <person name="Williams K.H."/>
            <person name="Hubbard S.S."/>
            <person name="Banfield J.F."/>
        </authorList>
    </citation>
    <scope>NUCLEOTIDE SEQUENCE [LARGE SCALE GENOMIC DNA]</scope>
</reference>
<dbReference type="GO" id="GO:0003729">
    <property type="term" value="F:mRNA binding"/>
    <property type="evidence" value="ECO:0007669"/>
    <property type="project" value="TreeGrafter"/>
</dbReference>
<dbReference type="Proteomes" id="UP000176300">
    <property type="component" value="Unassembled WGS sequence"/>
</dbReference>
<keyword evidence="2 4" id="KW-0689">Ribosomal protein</keyword>
<dbReference type="GO" id="GO:0006412">
    <property type="term" value="P:translation"/>
    <property type="evidence" value="ECO:0007669"/>
    <property type="project" value="UniProtKB-UniRule"/>
</dbReference>
<dbReference type="STRING" id="1798697.A2373_00970"/>
<dbReference type="PANTHER" id="PTHR11545:SF2">
    <property type="entry name" value="LARGE RIBOSOMAL SUBUNIT PROTEIN UL13M"/>
    <property type="match status" value="1"/>
</dbReference>
<comment type="subunit">
    <text evidence="4">Part of the 50S ribosomal subunit.</text>
</comment>
<comment type="caution">
    <text evidence="5">The sequence shown here is derived from an EMBL/GenBank/DDBJ whole genome shotgun (WGS) entry which is preliminary data.</text>
</comment>
<dbReference type="GO" id="GO:1990904">
    <property type="term" value="C:ribonucleoprotein complex"/>
    <property type="evidence" value="ECO:0007669"/>
    <property type="project" value="UniProtKB-KW"/>
</dbReference>
<dbReference type="CDD" id="cd00392">
    <property type="entry name" value="Ribosomal_L13"/>
    <property type="match status" value="1"/>
</dbReference>
<dbReference type="PIRSF" id="PIRSF002181">
    <property type="entry name" value="Ribosomal_L13"/>
    <property type="match status" value="1"/>
</dbReference>
<name>A0A1F6NGC0_9BACT</name>
<dbReference type="NCBIfam" id="TIGR01066">
    <property type="entry name" value="rplM_bact"/>
    <property type="match status" value="1"/>
</dbReference>
<accession>A0A1F6NGC0</accession>